<organism evidence="2 3">
    <name type="scientific">Propionivibrio dicarboxylicus</name>
    <dbReference type="NCBI Taxonomy" id="83767"/>
    <lineage>
        <taxon>Bacteria</taxon>
        <taxon>Pseudomonadati</taxon>
        <taxon>Pseudomonadota</taxon>
        <taxon>Betaproteobacteria</taxon>
        <taxon>Rhodocyclales</taxon>
        <taxon>Rhodocyclaceae</taxon>
        <taxon>Propionivibrio</taxon>
    </lineage>
</organism>
<dbReference type="STRING" id="83767.SAMN05660652_03015"/>
<evidence type="ECO:0000313" key="2">
    <source>
        <dbReference type="EMBL" id="SDI19221.1"/>
    </source>
</evidence>
<accession>A0A1G8IKA7</accession>
<feature type="region of interest" description="Disordered" evidence="1">
    <location>
        <begin position="180"/>
        <end position="207"/>
    </location>
</feature>
<name>A0A1G8IKA7_9RHOO</name>
<evidence type="ECO:0000313" key="3">
    <source>
        <dbReference type="Proteomes" id="UP000198607"/>
    </source>
</evidence>
<evidence type="ECO:0000256" key="1">
    <source>
        <dbReference type="SAM" id="MobiDB-lite"/>
    </source>
</evidence>
<proteinExistence type="predicted"/>
<dbReference type="AlphaFoldDB" id="A0A1G8IKA7"/>
<evidence type="ECO:0008006" key="4">
    <source>
        <dbReference type="Google" id="ProtNLM"/>
    </source>
</evidence>
<dbReference type="Proteomes" id="UP000198607">
    <property type="component" value="Unassembled WGS sequence"/>
</dbReference>
<keyword evidence="3" id="KW-1185">Reference proteome</keyword>
<dbReference type="EMBL" id="FNCY01000014">
    <property type="protein sequence ID" value="SDI19221.1"/>
    <property type="molecule type" value="Genomic_DNA"/>
</dbReference>
<protein>
    <recommendedName>
        <fullName evidence="4">Type IV pilus assembly protein PilN</fullName>
    </recommendedName>
</protein>
<sequence length="230" mass="25533">MSQQINLYESRLRPRELLLNGRRLAAAFVSVLLLGSGWAVAARHQADQASAELVQVQSVLKDVQSKHDALYKQVMERKLSDALQNELDKMRAMLSVREEVVVMLDSGRLGNTAGFSELFRGFARNTTNDWWLTRFAVDLGGQEIEIVGKVLDAGKLPNYVQRLSGDSAFQGRRFAALTMSSVDPSEAKPEDAAGADKSKDKPEFRLPRHIEFVLRTENAGDSAKSGELKK</sequence>
<feature type="compositionally biased region" description="Basic and acidic residues" evidence="1">
    <location>
        <begin position="185"/>
        <end position="207"/>
    </location>
</feature>
<dbReference type="RefSeq" id="WP_091938743.1">
    <property type="nucleotide sequence ID" value="NZ_FNCY01000014.1"/>
</dbReference>
<dbReference type="OrthoDB" id="5405677at2"/>
<gene>
    <name evidence="2" type="ORF">SAMN05660652_03015</name>
</gene>
<reference evidence="2 3" key="1">
    <citation type="submission" date="2016-10" db="EMBL/GenBank/DDBJ databases">
        <authorList>
            <person name="de Groot N.N."/>
        </authorList>
    </citation>
    <scope>NUCLEOTIDE SEQUENCE [LARGE SCALE GENOMIC DNA]</scope>
    <source>
        <strain evidence="2 3">DSM 5885</strain>
    </source>
</reference>